<proteinExistence type="predicted"/>
<reference evidence="2" key="1">
    <citation type="journal article" date="2020" name="Fungal Divers.">
        <title>Resolving the Mortierellaceae phylogeny through synthesis of multi-gene phylogenetics and phylogenomics.</title>
        <authorList>
            <person name="Vandepol N."/>
            <person name="Liber J."/>
            <person name="Desiro A."/>
            <person name="Na H."/>
            <person name="Kennedy M."/>
            <person name="Barry K."/>
            <person name="Grigoriev I.V."/>
            <person name="Miller A.N."/>
            <person name="O'Donnell K."/>
            <person name="Stajich J.E."/>
            <person name="Bonito G."/>
        </authorList>
    </citation>
    <scope>NUCLEOTIDE SEQUENCE</scope>
    <source>
        <strain evidence="2">NVP1</strain>
    </source>
</reference>
<name>A0A9P5SFN4_9FUNG</name>
<evidence type="ECO:0000313" key="2">
    <source>
        <dbReference type="EMBL" id="KAF9325135.1"/>
    </source>
</evidence>
<feature type="compositionally biased region" description="Acidic residues" evidence="1">
    <location>
        <begin position="12"/>
        <end position="37"/>
    </location>
</feature>
<accession>A0A9P5SFN4</accession>
<dbReference type="EMBL" id="JAAAUY010000970">
    <property type="protein sequence ID" value="KAF9325135.1"/>
    <property type="molecule type" value="Genomic_DNA"/>
</dbReference>
<evidence type="ECO:0000313" key="3">
    <source>
        <dbReference type="Proteomes" id="UP000696485"/>
    </source>
</evidence>
<feature type="region of interest" description="Disordered" evidence="1">
    <location>
        <begin position="1"/>
        <end position="86"/>
    </location>
</feature>
<gene>
    <name evidence="2" type="ORF">BG006_011366</name>
</gene>
<feature type="compositionally biased region" description="Basic and acidic residues" evidence="1">
    <location>
        <begin position="1"/>
        <end position="11"/>
    </location>
</feature>
<organism evidence="2 3">
    <name type="scientific">Podila minutissima</name>
    <dbReference type="NCBI Taxonomy" id="64525"/>
    <lineage>
        <taxon>Eukaryota</taxon>
        <taxon>Fungi</taxon>
        <taxon>Fungi incertae sedis</taxon>
        <taxon>Mucoromycota</taxon>
        <taxon>Mortierellomycotina</taxon>
        <taxon>Mortierellomycetes</taxon>
        <taxon>Mortierellales</taxon>
        <taxon>Mortierellaceae</taxon>
        <taxon>Podila</taxon>
    </lineage>
</organism>
<comment type="caution">
    <text evidence="2">The sequence shown here is derived from an EMBL/GenBank/DDBJ whole genome shotgun (WGS) entry which is preliminary data.</text>
</comment>
<feature type="compositionally biased region" description="Polar residues" evidence="1">
    <location>
        <begin position="221"/>
        <end position="233"/>
    </location>
</feature>
<protein>
    <submittedName>
        <fullName evidence="2">Uncharacterized protein</fullName>
    </submittedName>
</protein>
<keyword evidence="3" id="KW-1185">Reference proteome</keyword>
<dbReference type="Proteomes" id="UP000696485">
    <property type="component" value="Unassembled WGS sequence"/>
</dbReference>
<sequence length="249" mass="26714">MHESFAAHDNDNNDEEDDEEDDEDDDGEDEEEEEDHSDDPQNYEGDPLDDTQGTIVVSDEFQHEDEAQASEGAEDETMGKSGTTIDFSGNIFDMHEPATSDYELQQDPLISSHKIYNVGGDALGNVMCFGGVINPLFGATLEFGQMADMWASVEQTVVGGNENMLLPIQQANMGQCLASWCCASGHCTGESPAGLSTTIRSGRYTPASSSEPAIYTKRQHFASNDSSSTTTAGDTKPFGTGAAAVDVLD</sequence>
<dbReference type="AlphaFoldDB" id="A0A9P5SFN4"/>
<evidence type="ECO:0000256" key="1">
    <source>
        <dbReference type="SAM" id="MobiDB-lite"/>
    </source>
</evidence>
<feature type="region of interest" description="Disordered" evidence="1">
    <location>
        <begin position="219"/>
        <end position="240"/>
    </location>
</feature>